<dbReference type="PANTHER" id="PTHR33355">
    <property type="entry name" value="WALL-ASSOCIATED RECEPTOR KINASE CARBOXY-TERMINAL PROTEIN-RELATED"/>
    <property type="match status" value="1"/>
</dbReference>
<name>A0ABC8SA74_9AQUA</name>
<feature type="chain" id="PRO_5044809617" evidence="1">
    <location>
        <begin position="28"/>
        <end position="272"/>
    </location>
</feature>
<accession>A0ABC8SA74</accession>
<evidence type="ECO:0000313" key="3">
    <source>
        <dbReference type="Proteomes" id="UP001642360"/>
    </source>
</evidence>
<evidence type="ECO:0000313" key="2">
    <source>
        <dbReference type="EMBL" id="CAK9153848.1"/>
    </source>
</evidence>
<evidence type="ECO:0000256" key="1">
    <source>
        <dbReference type="SAM" id="SignalP"/>
    </source>
</evidence>
<feature type="signal peptide" evidence="1">
    <location>
        <begin position="1"/>
        <end position="27"/>
    </location>
</feature>
<keyword evidence="3" id="KW-1185">Reference proteome</keyword>
<keyword evidence="1" id="KW-0732">Signal</keyword>
<sequence>MQTWKRVHLLPILLLITLNFFFPISIAQQSPISFCGKIRIQKPFFLQNSTESSLLNRMVLCKSEKLYFRTSLGLFPISSIDYKSKLLTLSHSSCSSSTHFVSPSNLSAGLPPPPQPNSIIMFNCSIQTRTTSPSRRNCTPFHGCNASKFEEQEFEGTSSCLVVDDVGKMDKGFHPKDLNCSHYRRVYRSTWVNDDKIDDFELGTRISFDIPDHVPNPCDECEKPNGNCGIGLRCVCHPKQCKDKVFSTGGTLDPFGNIICSLLFFIAMVVLF</sequence>
<protein>
    <submittedName>
        <fullName evidence="2">Uncharacterized protein</fullName>
    </submittedName>
</protein>
<dbReference type="EMBL" id="CAUOFW020002458">
    <property type="protein sequence ID" value="CAK9153848.1"/>
    <property type="molecule type" value="Genomic_DNA"/>
</dbReference>
<dbReference type="AlphaFoldDB" id="A0ABC8SA74"/>
<proteinExistence type="predicted"/>
<gene>
    <name evidence="2" type="ORF">ILEXP_LOCUS22150</name>
</gene>
<organism evidence="2 3">
    <name type="scientific">Ilex paraguariensis</name>
    <name type="common">yerba mate</name>
    <dbReference type="NCBI Taxonomy" id="185542"/>
    <lineage>
        <taxon>Eukaryota</taxon>
        <taxon>Viridiplantae</taxon>
        <taxon>Streptophyta</taxon>
        <taxon>Embryophyta</taxon>
        <taxon>Tracheophyta</taxon>
        <taxon>Spermatophyta</taxon>
        <taxon>Magnoliopsida</taxon>
        <taxon>eudicotyledons</taxon>
        <taxon>Gunneridae</taxon>
        <taxon>Pentapetalae</taxon>
        <taxon>asterids</taxon>
        <taxon>campanulids</taxon>
        <taxon>Aquifoliales</taxon>
        <taxon>Aquifoliaceae</taxon>
        <taxon>Ilex</taxon>
    </lineage>
</organism>
<dbReference type="PANTHER" id="PTHR33355:SF11">
    <property type="entry name" value="WALL-ASSOCIATED RECEPTOR KINASE GALACTURONAN-BINDING DOMAIN-CONTAINING PROTEIN"/>
    <property type="match status" value="1"/>
</dbReference>
<comment type="caution">
    <text evidence="2">The sequence shown here is derived from an EMBL/GenBank/DDBJ whole genome shotgun (WGS) entry which is preliminary data.</text>
</comment>
<reference evidence="2 3" key="1">
    <citation type="submission" date="2024-02" db="EMBL/GenBank/DDBJ databases">
        <authorList>
            <person name="Vignale AGUSTIN F."/>
            <person name="Sosa J E."/>
            <person name="Modenutti C."/>
        </authorList>
    </citation>
    <scope>NUCLEOTIDE SEQUENCE [LARGE SCALE GENOMIC DNA]</scope>
</reference>
<dbReference type="Proteomes" id="UP001642360">
    <property type="component" value="Unassembled WGS sequence"/>
</dbReference>